<dbReference type="GO" id="GO:0031146">
    <property type="term" value="P:SCF-dependent proteasomal ubiquitin-dependent protein catabolic process"/>
    <property type="evidence" value="ECO:0007669"/>
    <property type="project" value="TreeGrafter"/>
</dbReference>
<dbReference type="InterPro" id="IPR032675">
    <property type="entry name" value="LRR_dom_sf"/>
</dbReference>
<evidence type="ECO:0000313" key="3">
    <source>
        <dbReference type="Proteomes" id="UP000078561"/>
    </source>
</evidence>
<dbReference type="InterPro" id="IPR006553">
    <property type="entry name" value="Leu-rich_rpt_Cys-con_subtyp"/>
</dbReference>
<dbReference type="PANTHER" id="PTHR13318">
    <property type="entry name" value="PARTNER OF PAIRED, ISOFORM B-RELATED"/>
    <property type="match status" value="1"/>
</dbReference>
<dbReference type="SUPFAM" id="SSF52047">
    <property type="entry name" value="RNI-like"/>
    <property type="match status" value="1"/>
</dbReference>
<organism evidence="2">
    <name type="scientific">Absidia glauca</name>
    <name type="common">Pin mould</name>
    <dbReference type="NCBI Taxonomy" id="4829"/>
    <lineage>
        <taxon>Eukaryota</taxon>
        <taxon>Fungi</taxon>
        <taxon>Fungi incertae sedis</taxon>
        <taxon>Mucoromycota</taxon>
        <taxon>Mucoromycotina</taxon>
        <taxon>Mucoromycetes</taxon>
        <taxon>Mucorales</taxon>
        <taxon>Cunninghamellaceae</taxon>
        <taxon>Absidia</taxon>
    </lineage>
</organism>
<dbReference type="OMA" id="WHECALR"/>
<protein>
    <recommendedName>
        <fullName evidence="1">F-box/LRR-repeat protein 15-like leucin rich repeat domain-containing protein</fullName>
    </recommendedName>
</protein>
<dbReference type="SMART" id="SM00367">
    <property type="entry name" value="LRR_CC"/>
    <property type="match status" value="5"/>
</dbReference>
<dbReference type="STRING" id="4829.A0A168QIM0"/>
<accession>A0A168QIM0</accession>
<dbReference type="Proteomes" id="UP000078561">
    <property type="component" value="Unassembled WGS sequence"/>
</dbReference>
<name>A0A168QIM0_ABSGL</name>
<dbReference type="InParanoid" id="A0A168QIM0"/>
<feature type="domain" description="F-box/LRR-repeat protein 15-like leucin rich repeat" evidence="1">
    <location>
        <begin position="163"/>
        <end position="339"/>
    </location>
</feature>
<evidence type="ECO:0000313" key="2">
    <source>
        <dbReference type="EMBL" id="SAM04798.1"/>
    </source>
</evidence>
<dbReference type="EMBL" id="LT554417">
    <property type="protein sequence ID" value="SAM04798.1"/>
    <property type="molecule type" value="Genomic_DNA"/>
</dbReference>
<keyword evidence="3" id="KW-1185">Reference proteome</keyword>
<dbReference type="Pfam" id="PF25372">
    <property type="entry name" value="DUF7885"/>
    <property type="match status" value="1"/>
</dbReference>
<proteinExistence type="predicted"/>
<dbReference type="PANTHER" id="PTHR13318:SF95">
    <property type="entry name" value="F-BOX PROTEIN YLR352W"/>
    <property type="match status" value="1"/>
</dbReference>
<dbReference type="GO" id="GO:0019005">
    <property type="term" value="C:SCF ubiquitin ligase complex"/>
    <property type="evidence" value="ECO:0007669"/>
    <property type="project" value="TreeGrafter"/>
</dbReference>
<dbReference type="Gene3D" id="3.80.10.10">
    <property type="entry name" value="Ribonuclease Inhibitor"/>
    <property type="match status" value="2"/>
</dbReference>
<dbReference type="AlphaFoldDB" id="A0A168QIM0"/>
<reference evidence="2" key="1">
    <citation type="submission" date="2016-04" db="EMBL/GenBank/DDBJ databases">
        <authorList>
            <person name="Evans L.H."/>
            <person name="Alamgir A."/>
            <person name="Owens N."/>
            <person name="Weber N.D."/>
            <person name="Virtaneva K."/>
            <person name="Barbian K."/>
            <person name="Babar A."/>
            <person name="Rosenke K."/>
        </authorList>
    </citation>
    <scope>NUCLEOTIDE SEQUENCE [LARGE SCALE GENOMIC DNA]</scope>
    <source>
        <strain evidence="2">CBS 101.48</strain>
    </source>
</reference>
<dbReference type="OrthoDB" id="550575at2759"/>
<dbReference type="InterPro" id="IPR057207">
    <property type="entry name" value="FBXL15_LRR"/>
</dbReference>
<evidence type="ECO:0000259" key="1">
    <source>
        <dbReference type="Pfam" id="PF25372"/>
    </source>
</evidence>
<sequence>MTNSHLAIQLPEIVSHILWHLAPYNHPEPKQPNVIHRNKRHLIPCLLTNRLWHECALRHLWRHLIFEDTQADTSAFHHFASVVSNQSIPRPPVRASLSSSTLSSLSVSSSSSSPSTCASPCTVPSKSTPILPTAIEASVDPSPPSSSSSPSLDLYRRSLRSLTLRRIKEKGIHESLVAVAPEVQYLERLEIYICDHVTNATLTPFFTQPLPHLTHVSLAGCHQVSDASILALAHHVPGLVHLDLRACGLISDISLTAVAQGCRSLHHLNVGRIREKWRVTSQSIRLIAQHTQVTVLGLAGCEIDDTAIEALAQYRQGALERVSVNNCQGLTNRAIQCLLPSCPNLSVFEMKECRIDAWHIVDALVEKKVSLTMNDHQKHAFQAWSLRYGKSSIITAPVK</sequence>
<gene>
    <name evidence="2" type="primary">ABSGL_10664.1 scaffold 12033</name>
</gene>